<dbReference type="EMBL" id="CAJFDH010000003">
    <property type="protein sequence ID" value="CAD5213359.1"/>
    <property type="molecule type" value="Genomic_DNA"/>
</dbReference>
<feature type="region of interest" description="Disordered" evidence="1">
    <location>
        <begin position="37"/>
        <end position="63"/>
    </location>
</feature>
<dbReference type="AlphaFoldDB" id="A0A811KES8"/>
<evidence type="ECO:0000256" key="1">
    <source>
        <dbReference type="SAM" id="MobiDB-lite"/>
    </source>
</evidence>
<dbReference type="Proteomes" id="UP000614601">
    <property type="component" value="Unassembled WGS sequence"/>
</dbReference>
<gene>
    <name evidence="2" type="ORF">BOKJ2_LOCUS5053</name>
</gene>
<name>A0A811KES8_9BILA</name>
<organism evidence="2 3">
    <name type="scientific">Bursaphelenchus okinawaensis</name>
    <dbReference type="NCBI Taxonomy" id="465554"/>
    <lineage>
        <taxon>Eukaryota</taxon>
        <taxon>Metazoa</taxon>
        <taxon>Ecdysozoa</taxon>
        <taxon>Nematoda</taxon>
        <taxon>Chromadorea</taxon>
        <taxon>Rhabditida</taxon>
        <taxon>Tylenchina</taxon>
        <taxon>Tylenchomorpha</taxon>
        <taxon>Aphelenchoidea</taxon>
        <taxon>Aphelenchoididae</taxon>
        <taxon>Bursaphelenchus</taxon>
    </lineage>
</organism>
<accession>A0A811KES8</accession>
<protein>
    <submittedName>
        <fullName evidence="2">Uncharacterized protein</fullName>
    </submittedName>
</protein>
<dbReference type="Proteomes" id="UP000783686">
    <property type="component" value="Unassembled WGS sequence"/>
</dbReference>
<proteinExistence type="predicted"/>
<evidence type="ECO:0000313" key="2">
    <source>
        <dbReference type="EMBL" id="CAD5213359.1"/>
    </source>
</evidence>
<sequence>MKWLCCFEFKKLKPLDTYELKKNYNSNLYIYEYQSSSTATTPTSDGPDSEPSENSLSPVLNNSKNEVEESNLKFVDDRRIVDSPGLKSKASDRRPNQKSWRALHKERAELRKRRKFDQTSLFEPKSGRISKTISQDTLDRLEKQRKVKSSKIDENYNFPEAGNDNEDLNAICCVADDENDDFVFELIEHEVWWDKETVKGVFRSELSAIDEDEERILEEFEESYNEELVEDCF</sequence>
<reference evidence="2" key="1">
    <citation type="submission" date="2020-09" db="EMBL/GenBank/DDBJ databases">
        <authorList>
            <person name="Kikuchi T."/>
        </authorList>
    </citation>
    <scope>NUCLEOTIDE SEQUENCE</scope>
    <source>
        <strain evidence="2">SH1</strain>
    </source>
</reference>
<dbReference type="EMBL" id="CAJFCW020000003">
    <property type="protein sequence ID" value="CAG9100709.1"/>
    <property type="molecule type" value="Genomic_DNA"/>
</dbReference>
<dbReference type="OrthoDB" id="10533328at2759"/>
<comment type="caution">
    <text evidence="2">The sequence shown here is derived from an EMBL/GenBank/DDBJ whole genome shotgun (WGS) entry which is preliminary data.</text>
</comment>
<evidence type="ECO:0000313" key="3">
    <source>
        <dbReference type="Proteomes" id="UP000614601"/>
    </source>
</evidence>
<keyword evidence="3" id="KW-1185">Reference proteome</keyword>